<organism evidence="2 3">
    <name type="scientific">Rhizobium leguminosarum bv. viciae</name>
    <dbReference type="NCBI Taxonomy" id="387"/>
    <lineage>
        <taxon>Bacteria</taxon>
        <taxon>Pseudomonadati</taxon>
        <taxon>Pseudomonadota</taxon>
        <taxon>Alphaproteobacteria</taxon>
        <taxon>Hyphomicrobiales</taxon>
        <taxon>Rhizobiaceae</taxon>
        <taxon>Rhizobium/Agrobacterium group</taxon>
        <taxon>Rhizobium</taxon>
    </lineage>
</organism>
<dbReference type="InterPro" id="IPR006311">
    <property type="entry name" value="TAT_signal"/>
</dbReference>
<dbReference type="PROSITE" id="PS51318">
    <property type="entry name" value="TAT"/>
    <property type="match status" value="1"/>
</dbReference>
<dbReference type="Proteomes" id="UP000515518">
    <property type="component" value="Chromosome"/>
</dbReference>
<gene>
    <name evidence="2" type="ORF">HB770_09870</name>
</gene>
<sequence>MSIRKRDFLRLGGSAAVALVAAASPATLNLGGFLPVLAVERAQAKDGNNGNGNGGGNGNGNGGGNGNSGGNGNGGGNGNSNGGGNSNSNGSGNGNSNGGSSTGSTGSSSSSSGASVGSGTRATAASDGSIDVRHSNGITEVLQRGRYIMKDSKGRTIINRQATASDARRLSRFLR</sequence>
<accession>A0A7G6RJ11</accession>
<dbReference type="AlphaFoldDB" id="A0A7G6RJ11"/>
<feature type="region of interest" description="Disordered" evidence="1">
    <location>
        <begin position="45"/>
        <end position="131"/>
    </location>
</feature>
<reference evidence="3" key="1">
    <citation type="journal article" date="2020" name="Mol. Plant Microbe">
        <title>Rhizobial microsymbionts of the narrowly endemic Oxytropis species growing in Kamchatka are characterized by significant genetic diversity and possess a set of genes that are associated with T3SS and T6SS secretion systems and can affect the development of symbiosis.</title>
        <authorList>
            <person name="Safronova V."/>
            <person name="Guro P."/>
            <person name="Sazanova A."/>
            <person name="Kuznetsova I."/>
            <person name="Belimov A."/>
            <person name="Yakubov V."/>
            <person name="Chirak E."/>
            <person name="Afonin A."/>
            <person name="Gogolev Y."/>
            <person name="Andronov E."/>
            <person name="Tikhonovich I."/>
        </authorList>
    </citation>
    <scope>NUCLEOTIDE SEQUENCE [LARGE SCALE GENOMIC DNA]</scope>
    <source>
        <strain evidence="3">RCAM0610</strain>
    </source>
</reference>
<evidence type="ECO:0000313" key="3">
    <source>
        <dbReference type="Proteomes" id="UP000515518"/>
    </source>
</evidence>
<evidence type="ECO:0000313" key="2">
    <source>
        <dbReference type="EMBL" id="QND42243.1"/>
    </source>
</evidence>
<evidence type="ECO:0000256" key="1">
    <source>
        <dbReference type="SAM" id="MobiDB-lite"/>
    </source>
</evidence>
<name>A0A7G6RJ11_RHILV</name>
<feature type="compositionally biased region" description="Gly residues" evidence="1">
    <location>
        <begin position="49"/>
        <end position="101"/>
    </location>
</feature>
<feature type="compositionally biased region" description="Low complexity" evidence="1">
    <location>
        <begin position="102"/>
        <end position="119"/>
    </location>
</feature>
<evidence type="ECO:0008006" key="4">
    <source>
        <dbReference type="Google" id="ProtNLM"/>
    </source>
</evidence>
<dbReference type="EMBL" id="CP050549">
    <property type="protein sequence ID" value="QND42243.1"/>
    <property type="molecule type" value="Genomic_DNA"/>
</dbReference>
<proteinExistence type="predicted"/>
<protein>
    <recommendedName>
        <fullName evidence="4">Glycine-rich cell wall protein</fullName>
    </recommendedName>
</protein>